<feature type="domain" description="Peptidase M3A/M3B catalytic" evidence="8">
    <location>
        <begin position="335"/>
        <end position="819"/>
    </location>
</feature>
<evidence type="ECO:0000313" key="9">
    <source>
        <dbReference type="EMBL" id="KAJ6217292.1"/>
    </source>
</evidence>
<evidence type="ECO:0000256" key="5">
    <source>
        <dbReference type="ARBA" id="ARBA00022833"/>
    </source>
</evidence>
<comment type="cofactor">
    <cofactor evidence="7">
        <name>Zn(2+)</name>
        <dbReference type="ChEBI" id="CHEBI:29105"/>
    </cofactor>
    <text evidence="7">Binds 1 zinc ion.</text>
</comment>
<dbReference type="OMA" id="QPLEGPW"/>
<evidence type="ECO:0000313" key="10">
    <source>
        <dbReference type="Proteomes" id="UP001142055"/>
    </source>
</evidence>
<dbReference type="InterPro" id="IPR024079">
    <property type="entry name" value="MetalloPept_cat_dom_sf"/>
</dbReference>
<dbReference type="EMBL" id="JAPWDV010000003">
    <property type="protein sequence ID" value="KAJ6217292.1"/>
    <property type="molecule type" value="Genomic_DNA"/>
</dbReference>
<comment type="similarity">
    <text evidence="1 7">Belongs to the peptidase M3 family.</text>
</comment>
<keyword evidence="4 7" id="KW-0378">Hydrolase</keyword>
<dbReference type="SUPFAM" id="SSF55486">
    <property type="entry name" value="Metalloproteases ('zincins'), catalytic domain"/>
    <property type="match status" value="1"/>
</dbReference>
<gene>
    <name evidence="9" type="ORF">RDWZM_008449</name>
</gene>
<proteinExistence type="inferred from homology"/>
<evidence type="ECO:0000256" key="1">
    <source>
        <dbReference type="ARBA" id="ARBA00006040"/>
    </source>
</evidence>
<dbReference type="GO" id="GO:0004222">
    <property type="term" value="F:metalloendopeptidase activity"/>
    <property type="evidence" value="ECO:0007669"/>
    <property type="project" value="InterPro"/>
</dbReference>
<accession>A0A9Q0M4A6</accession>
<name>A0A9Q0M4A6_BLOTA</name>
<keyword evidence="6 7" id="KW-0482">Metalloprotease</keyword>
<dbReference type="GO" id="GO:0006508">
    <property type="term" value="P:proteolysis"/>
    <property type="evidence" value="ECO:0007669"/>
    <property type="project" value="UniProtKB-KW"/>
</dbReference>
<evidence type="ECO:0000256" key="7">
    <source>
        <dbReference type="RuleBase" id="RU003435"/>
    </source>
</evidence>
<evidence type="ECO:0000256" key="2">
    <source>
        <dbReference type="ARBA" id="ARBA00022670"/>
    </source>
</evidence>
<evidence type="ECO:0000256" key="4">
    <source>
        <dbReference type="ARBA" id="ARBA00022801"/>
    </source>
</evidence>
<evidence type="ECO:0000256" key="3">
    <source>
        <dbReference type="ARBA" id="ARBA00022723"/>
    </source>
</evidence>
<dbReference type="OrthoDB" id="534666at2759"/>
<keyword evidence="10" id="KW-1185">Reference proteome</keyword>
<keyword evidence="2 7" id="KW-0645">Protease</keyword>
<dbReference type="GO" id="GO:0046872">
    <property type="term" value="F:metal ion binding"/>
    <property type="evidence" value="ECO:0007669"/>
    <property type="project" value="UniProtKB-UniRule"/>
</dbReference>
<reference evidence="9" key="1">
    <citation type="submission" date="2022-12" db="EMBL/GenBank/DDBJ databases">
        <title>Genome assemblies of Blomia tropicalis.</title>
        <authorList>
            <person name="Cui Y."/>
        </authorList>
    </citation>
    <scope>NUCLEOTIDE SEQUENCE</scope>
    <source>
        <tissue evidence="9">Adult mites</tissue>
    </source>
</reference>
<protein>
    <recommendedName>
        <fullName evidence="8">Peptidase M3A/M3B catalytic domain-containing protein</fullName>
    </recommendedName>
</protein>
<dbReference type="Gene3D" id="3.40.390.10">
    <property type="entry name" value="Collagenase (Catalytic Domain)"/>
    <property type="match status" value="1"/>
</dbReference>
<keyword evidence="5 7" id="KW-0862">Zinc</keyword>
<organism evidence="9 10">
    <name type="scientific">Blomia tropicalis</name>
    <name type="common">Mite</name>
    <dbReference type="NCBI Taxonomy" id="40697"/>
    <lineage>
        <taxon>Eukaryota</taxon>
        <taxon>Metazoa</taxon>
        <taxon>Ecdysozoa</taxon>
        <taxon>Arthropoda</taxon>
        <taxon>Chelicerata</taxon>
        <taxon>Arachnida</taxon>
        <taxon>Acari</taxon>
        <taxon>Acariformes</taxon>
        <taxon>Sarcoptiformes</taxon>
        <taxon>Astigmata</taxon>
        <taxon>Glycyphagoidea</taxon>
        <taxon>Echimyopodidae</taxon>
        <taxon>Blomia</taxon>
    </lineage>
</organism>
<comment type="caution">
    <text evidence="9">The sequence shown here is derived from an EMBL/GenBank/DDBJ whole genome shotgun (WGS) entry which is preliminary data.</text>
</comment>
<dbReference type="Gene3D" id="1.10.1370.10">
    <property type="entry name" value="Neurolysin, domain 3"/>
    <property type="match status" value="1"/>
</dbReference>
<dbReference type="Pfam" id="PF01432">
    <property type="entry name" value="Peptidase_M3"/>
    <property type="match status" value="1"/>
</dbReference>
<dbReference type="InterPro" id="IPR024077">
    <property type="entry name" value="Neurolysin/TOP_dom2"/>
</dbReference>
<evidence type="ECO:0000256" key="6">
    <source>
        <dbReference type="ARBA" id="ARBA00023049"/>
    </source>
</evidence>
<dbReference type="InterPro" id="IPR001567">
    <property type="entry name" value="Pept_M3A_M3B_dom"/>
</dbReference>
<dbReference type="PANTHER" id="PTHR11804:SF83">
    <property type="entry name" value="LD37516P"/>
    <property type="match status" value="1"/>
</dbReference>
<dbReference type="InterPro" id="IPR045090">
    <property type="entry name" value="Pept_M3A_M3B"/>
</dbReference>
<dbReference type="Proteomes" id="UP001142055">
    <property type="component" value="Chromosome 3"/>
</dbReference>
<keyword evidence="3 7" id="KW-0479">Metal-binding</keyword>
<sequence length="823" mass="96128">MLLHRQLFLKNGQLLYRLCSALQCQPKSSIPTNIRSEYVKVFKITNQNRHISTSSIINLFDSNKQETKPEQQKYIIFPEILSDTIESNEFLEIPINGQIPFDKLTVEKCVRALGKLSVEYEHFIDEFSRTLNEDEGDGKGISNAKMNEFISEMEKHLLPIHYNLCLLSSFRIIRRNEFNFKTFDEFFQQRITKTKLRHLNRYIYMFMCEMKARRDMVNHKTNIKTSSGDESKIVIDSLKSADAQFEQEQKNQLVDRYIRESKMLGIGLKHQDQLSVYNLINDKLSQEQQNFVGTATEATSIFQSNIISPQFLDCLPDHVITQINHHDADSVFNSFMRYCPDQNLRKDFWLSYYSRAAPFMGSNLNNFLAIEKIREYRYRKARLLSYDNFAQMSMELRGFGGATMAGSVENVRAFINGLAMRSETKFEKNMKELTDFATRDPQRAVDSKIQTPKNWVEKLSLWDLKYFERLFLREMYNIDSREVRAHFPLERVVSGMFEFAEKLFGIKIVELKNENKVWGPNVRHFKVFGNSSKSTAEYGSFYFDPFQRESRILMPISKSESLQTKPVVFFLMNFTAGNFSIFDQYDNQMLQSTGKELLNFSQVIELFGKFGFVLQHLLTEVNYSEIGSLSNLEADAFHIAQHFMKMWPLNSYETLARCSSHITTGEPISEEFFQRIRQSYYHFVSFSLKSELYLMALDLNLHTLREHSSSVQKQTWKEWMSPFDALEEDGHICSFMDIFSGNGLEGIYYSDKWSEVIAADLFDAFRDSRNNSVKNPEQIIALGQRFKETFFAQSGAIETNELLRRFLGRDPTLNGYLNINGFE</sequence>
<dbReference type="AlphaFoldDB" id="A0A9Q0M4A6"/>
<evidence type="ECO:0000259" key="8">
    <source>
        <dbReference type="Pfam" id="PF01432"/>
    </source>
</evidence>
<dbReference type="PANTHER" id="PTHR11804">
    <property type="entry name" value="PROTEASE M3 THIMET OLIGOPEPTIDASE-RELATED"/>
    <property type="match status" value="1"/>
</dbReference>